<proteinExistence type="predicted"/>
<organism evidence="1 2">
    <name type="scientific">Caerostris extrusa</name>
    <name type="common">Bark spider</name>
    <name type="synonym">Caerostris bankana</name>
    <dbReference type="NCBI Taxonomy" id="172846"/>
    <lineage>
        <taxon>Eukaryota</taxon>
        <taxon>Metazoa</taxon>
        <taxon>Ecdysozoa</taxon>
        <taxon>Arthropoda</taxon>
        <taxon>Chelicerata</taxon>
        <taxon>Arachnida</taxon>
        <taxon>Araneae</taxon>
        <taxon>Araneomorphae</taxon>
        <taxon>Entelegynae</taxon>
        <taxon>Araneoidea</taxon>
        <taxon>Araneidae</taxon>
        <taxon>Caerostris</taxon>
    </lineage>
</organism>
<protein>
    <submittedName>
        <fullName evidence="1">Uncharacterized protein</fullName>
    </submittedName>
</protein>
<name>A0AAV4QXZ2_CAEEX</name>
<evidence type="ECO:0000313" key="1">
    <source>
        <dbReference type="EMBL" id="GIY14134.1"/>
    </source>
</evidence>
<sequence>MPGEPHFVMHSLRHIYSKFGRKQFEDFAIDYNFTRFFITEGRKKDPKLKSCSSTVPLLSKEKPLQSEGVVH</sequence>
<dbReference type="Proteomes" id="UP001054945">
    <property type="component" value="Unassembled WGS sequence"/>
</dbReference>
<comment type="caution">
    <text evidence="1">The sequence shown here is derived from an EMBL/GenBank/DDBJ whole genome shotgun (WGS) entry which is preliminary data.</text>
</comment>
<evidence type="ECO:0000313" key="2">
    <source>
        <dbReference type="Proteomes" id="UP001054945"/>
    </source>
</evidence>
<dbReference type="EMBL" id="BPLR01007051">
    <property type="protein sequence ID" value="GIY14134.1"/>
    <property type="molecule type" value="Genomic_DNA"/>
</dbReference>
<dbReference type="AlphaFoldDB" id="A0AAV4QXZ2"/>
<keyword evidence="2" id="KW-1185">Reference proteome</keyword>
<reference evidence="1 2" key="1">
    <citation type="submission" date="2021-06" db="EMBL/GenBank/DDBJ databases">
        <title>Caerostris extrusa draft genome.</title>
        <authorList>
            <person name="Kono N."/>
            <person name="Arakawa K."/>
        </authorList>
    </citation>
    <scope>NUCLEOTIDE SEQUENCE [LARGE SCALE GENOMIC DNA]</scope>
</reference>
<accession>A0AAV4QXZ2</accession>
<gene>
    <name evidence="1" type="ORF">CEXT_732581</name>
</gene>